<dbReference type="Proteomes" id="UP000011135">
    <property type="component" value="Unassembled WGS sequence"/>
</dbReference>
<gene>
    <name evidence="2" type="ORF">C900_00198</name>
</gene>
<reference evidence="2 3" key="1">
    <citation type="submission" date="2012-12" db="EMBL/GenBank/DDBJ databases">
        <title>Genome assembly of Fulvivirga imtechensis AK7.</title>
        <authorList>
            <person name="Nupur N."/>
            <person name="Khatri I."/>
            <person name="Kumar R."/>
            <person name="Subramanian S."/>
            <person name="Pinnaka A."/>
        </authorList>
    </citation>
    <scope>NUCLEOTIDE SEQUENCE [LARGE SCALE GENOMIC DNA]</scope>
    <source>
        <strain evidence="2 3">AK7</strain>
    </source>
</reference>
<name>L8JIG4_9BACT</name>
<feature type="transmembrane region" description="Helical" evidence="1">
    <location>
        <begin position="36"/>
        <end position="58"/>
    </location>
</feature>
<dbReference type="EMBL" id="AMZN01000102">
    <property type="protein sequence ID" value="ELR68620.1"/>
    <property type="molecule type" value="Genomic_DNA"/>
</dbReference>
<evidence type="ECO:0000256" key="1">
    <source>
        <dbReference type="SAM" id="Phobius"/>
    </source>
</evidence>
<evidence type="ECO:0000313" key="2">
    <source>
        <dbReference type="EMBL" id="ELR68620.1"/>
    </source>
</evidence>
<sequence length="61" mass="6912">MPSSRAGSFFFNRQKEGKRLAKIILQPHLARRWPGILAGLPAFLSKVKGILNIFFAALRKF</sequence>
<accession>L8JIG4</accession>
<organism evidence="2 3">
    <name type="scientific">Fulvivirga imtechensis AK7</name>
    <dbReference type="NCBI Taxonomy" id="1237149"/>
    <lineage>
        <taxon>Bacteria</taxon>
        <taxon>Pseudomonadati</taxon>
        <taxon>Bacteroidota</taxon>
        <taxon>Cytophagia</taxon>
        <taxon>Cytophagales</taxon>
        <taxon>Fulvivirgaceae</taxon>
        <taxon>Fulvivirga</taxon>
    </lineage>
</organism>
<keyword evidence="1" id="KW-0812">Transmembrane</keyword>
<evidence type="ECO:0000313" key="3">
    <source>
        <dbReference type="Proteomes" id="UP000011135"/>
    </source>
</evidence>
<keyword evidence="1" id="KW-0472">Membrane</keyword>
<dbReference type="AlphaFoldDB" id="L8JIG4"/>
<protein>
    <submittedName>
        <fullName evidence="2">Uncharacterized protein</fullName>
    </submittedName>
</protein>
<keyword evidence="3" id="KW-1185">Reference proteome</keyword>
<keyword evidence="1" id="KW-1133">Transmembrane helix</keyword>
<comment type="caution">
    <text evidence="2">The sequence shown here is derived from an EMBL/GenBank/DDBJ whole genome shotgun (WGS) entry which is preliminary data.</text>
</comment>
<proteinExistence type="predicted"/>